<proteinExistence type="predicted"/>
<feature type="non-terminal residue" evidence="2">
    <location>
        <position position="393"/>
    </location>
</feature>
<feature type="compositionally biased region" description="Polar residues" evidence="1">
    <location>
        <begin position="353"/>
        <end position="368"/>
    </location>
</feature>
<evidence type="ECO:0000256" key="1">
    <source>
        <dbReference type="SAM" id="MobiDB-lite"/>
    </source>
</evidence>
<dbReference type="GeneID" id="25914908"/>
<dbReference type="RefSeq" id="XP_014146936.1">
    <property type="nucleotide sequence ID" value="XM_014291461.1"/>
</dbReference>
<feature type="compositionally biased region" description="Polar residues" evidence="1">
    <location>
        <begin position="13"/>
        <end position="41"/>
    </location>
</feature>
<keyword evidence="3" id="KW-1185">Reference proteome</keyword>
<feature type="compositionally biased region" description="Basic and acidic residues" evidence="1">
    <location>
        <begin position="369"/>
        <end position="393"/>
    </location>
</feature>
<gene>
    <name evidence="2" type="ORF">SARC_14404</name>
</gene>
<feature type="compositionally biased region" description="Basic and acidic residues" evidence="1">
    <location>
        <begin position="210"/>
        <end position="230"/>
    </location>
</feature>
<dbReference type="Proteomes" id="UP000054560">
    <property type="component" value="Unassembled WGS sequence"/>
</dbReference>
<sequence>TAITTAQHAPKSTALSSDGAMTTQAASRTTSDPNSVTGNPNRRTRYTPRTVRRASNPPPSKTYTTLASAEAQQQHTAVPERQYVPRDQRGVDRERDHRDMHRTAYNKSPDSAGRQSSVERDRDGDGYAAPRRVARGYEDGASTGTRQPSSRHAGERGMRDSQVSIKQSEWATSRQTDRAPPVRVGSRQADRERGSGHEQSEGRVCSRQIQRNERSASRQERDTSERDRSSHRISSARAPLAEGKDDTTTQNTRERERYEAYYNKDGSRTPKALRRKKSTSQCTAMGTITDEPEAPRGLREITDRSAIRRSNSRNRRSASPGRVGVNGTKASQEMRASDGRASDGRDISRQESRVTVSRQAESRQSVSRQTERGRESKASEESYRNGRRRESST</sequence>
<evidence type="ECO:0000313" key="3">
    <source>
        <dbReference type="Proteomes" id="UP000054560"/>
    </source>
</evidence>
<evidence type="ECO:0000313" key="2">
    <source>
        <dbReference type="EMBL" id="KNC73034.1"/>
    </source>
</evidence>
<feature type="compositionally biased region" description="Basic and acidic residues" evidence="1">
    <location>
        <begin position="188"/>
        <end position="201"/>
    </location>
</feature>
<feature type="compositionally biased region" description="Basic and acidic residues" evidence="1">
    <location>
        <begin position="242"/>
        <end position="259"/>
    </location>
</feature>
<feature type="compositionally biased region" description="Polar residues" evidence="1">
    <location>
        <begin position="161"/>
        <end position="174"/>
    </location>
</feature>
<feature type="region of interest" description="Disordered" evidence="1">
    <location>
        <begin position="1"/>
        <end position="393"/>
    </location>
</feature>
<reference evidence="2 3" key="1">
    <citation type="submission" date="2011-02" db="EMBL/GenBank/DDBJ databases">
        <title>The Genome Sequence of Sphaeroforma arctica JP610.</title>
        <authorList>
            <consortium name="The Broad Institute Genome Sequencing Platform"/>
            <person name="Russ C."/>
            <person name="Cuomo C."/>
            <person name="Young S.K."/>
            <person name="Zeng Q."/>
            <person name="Gargeya S."/>
            <person name="Alvarado L."/>
            <person name="Berlin A."/>
            <person name="Chapman S.B."/>
            <person name="Chen Z."/>
            <person name="Freedman E."/>
            <person name="Gellesch M."/>
            <person name="Goldberg J."/>
            <person name="Griggs A."/>
            <person name="Gujja S."/>
            <person name="Heilman E."/>
            <person name="Heiman D."/>
            <person name="Howarth C."/>
            <person name="Mehta T."/>
            <person name="Neiman D."/>
            <person name="Pearson M."/>
            <person name="Roberts A."/>
            <person name="Saif S."/>
            <person name="Shea T."/>
            <person name="Shenoy N."/>
            <person name="Sisk P."/>
            <person name="Stolte C."/>
            <person name="Sykes S."/>
            <person name="White J."/>
            <person name="Yandava C."/>
            <person name="Burger G."/>
            <person name="Gray M.W."/>
            <person name="Holland P.W.H."/>
            <person name="King N."/>
            <person name="Lang F.B.F."/>
            <person name="Roger A.J."/>
            <person name="Ruiz-Trillo I."/>
            <person name="Haas B."/>
            <person name="Nusbaum C."/>
            <person name="Birren B."/>
        </authorList>
    </citation>
    <scope>NUCLEOTIDE SEQUENCE [LARGE SCALE GENOMIC DNA]</scope>
    <source>
        <strain evidence="2 3">JP610</strain>
    </source>
</reference>
<feature type="compositionally biased region" description="Basic and acidic residues" evidence="1">
    <location>
        <begin position="335"/>
        <end position="352"/>
    </location>
</feature>
<accession>A0A0L0F8I0</accession>
<feature type="compositionally biased region" description="Basic and acidic residues" evidence="1">
    <location>
        <begin position="83"/>
        <end position="102"/>
    </location>
</feature>
<feature type="compositionally biased region" description="Basic residues" evidence="1">
    <location>
        <begin position="42"/>
        <end position="52"/>
    </location>
</feature>
<dbReference type="AlphaFoldDB" id="A0A0L0F8I0"/>
<feature type="compositionally biased region" description="Basic and acidic residues" evidence="1">
    <location>
        <begin position="293"/>
        <end position="306"/>
    </location>
</feature>
<feature type="non-terminal residue" evidence="2">
    <location>
        <position position="1"/>
    </location>
</feature>
<protein>
    <submittedName>
        <fullName evidence="2">Uncharacterized protein</fullName>
    </submittedName>
</protein>
<dbReference type="EMBL" id="KQ246181">
    <property type="protein sequence ID" value="KNC73034.1"/>
    <property type="molecule type" value="Genomic_DNA"/>
</dbReference>
<feature type="compositionally biased region" description="Polar residues" evidence="1">
    <location>
        <begin position="105"/>
        <end position="116"/>
    </location>
</feature>
<name>A0A0L0F8I0_9EUKA</name>
<feature type="compositionally biased region" description="Polar residues" evidence="1">
    <location>
        <begin position="61"/>
        <end position="76"/>
    </location>
</feature>
<organism evidence="2 3">
    <name type="scientific">Sphaeroforma arctica JP610</name>
    <dbReference type="NCBI Taxonomy" id="667725"/>
    <lineage>
        <taxon>Eukaryota</taxon>
        <taxon>Ichthyosporea</taxon>
        <taxon>Ichthyophonida</taxon>
        <taxon>Sphaeroforma</taxon>
    </lineage>
</organism>